<dbReference type="InterPro" id="IPR053392">
    <property type="entry name" value="Transposase_IS30-like"/>
</dbReference>
<dbReference type="GO" id="GO:0006310">
    <property type="term" value="P:DNA recombination"/>
    <property type="evidence" value="ECO:0007669"/>
    <property type="project" value="UniProtKB-KW"/>
</dbReference>
<dbReference type="Gene3D" id="1.10.10.60">
    <property type="entry name" value="Homeodomain-like"/>
    <property type="match status" value="1"/>
</dbReference>
<dbReference type="OMA" id="HWELETI"/>
<feature type="domain" description="Transposase IS30-like HTH" evidence="3">
    <location>
        <begin position="4"/>
        <end position="46"/>
    </location>
</feature>
<dbReference type="InterPro" id="IPR051917">
    <property type="entry name" value="Transposase-Integrase"/>
</dbReference>
<feature type="compositionally biased region" description="Basic and acidic residues" evidence="2">
    <location>
        <begin position="223"/>
        <end position="237"/>
    </location>
</feature>
<keyword evidence="1" id="KW-0233">DNA recombination</keyword>
<evidence type="ECO:0000256" key="2">
    <source>
        <dbReference type="SAM" id="MobiDB-lite"/>
    </source>
</evidence>
<dbReference type="SUPFAM" id="SSF46689">
    <property type="entry name" value="Homeodomain-like"/>
    <property type="match status" value="1"/>
</dbReference>
<dbReference type="InterPro" id="IPR025246">
    <property type="entry name" value="IS30-like_HTH"/>
</dbReference>
<evidence type="ECO:0000313" key="5">
    <source>
        <dbReference type="Proteomes" id="UP000006461"/>
    </source>
</evidence>
<dbReference type="InterPro" id="IPR009057">
    <property type="entry name" value="Homeodomain-like_sf"/>
</dbReference>
<name>I4EWQ0_MODI5</name>
<dbReference type="GO" id="GO:0032196">
    <property type="term" value="P:transposition"/>
    <property type="evidence" value="ECO:0007669"/>
    <property type="project" value="TreeGrafter"/>
</dbReference>
<dbReference type="NCBIfam" id="NF033563">
    <property type="entry name" value="transpos_IS30"/>
    <property type="match status" value="1"/>
</dbReference>
<dbReference type="PANTHER" id="PTHR10948:SF23">
    <property type="entry name" value="TRANSPOSASE INSI FOR INSERTION SEQUENCE ELEMENT IS30A-RELATED"/>
    <property type="match status" value="1"/>
</dbReference>
<evidence type="ECO:0000313" key="4">
    <source>
        <dbReference type="EMBL" id="CCH87813.1"/>
    </source>
</evidence>
<dbReference type="EMBL" id="FO203431">
    <property type="protein sequence ID" value="CCH87813.1"/>
    <property type="molecule type" value="Genomic_DNA"/>
</dbReference>
<dbReference type="GO" id="GO:0005829">
    <property type="term" value="C:cytosol"/>
    <property type="evidence" value="ECO:0007669"/>
    <property type="project" value="TreeGrafter"/>
</dbReference>
<organism evidence="4 5">
    <name type="scientific">Modestobacter italicus (strain DSM 44449 / CECT 9708 / BC 501)</name>
    <dbReference type="NCBI Taxonomy" id="2732864"/>
    <lineage>
        <taxon>Bacteria</taxon>
        <taxon>Bacillati</taxon>
        <taxon>Actinomycetota</taxon>
        <taxon>Actinomycetes</taxon>
        <taxon>Geodermatophilales</taxon>
        <taxon>Geodermatophilaceae</taxon>
        <taxon>Modestobacter</taxon>
    </lineage>
</organism>
<reference evidence="4 5" key="1">
    <citation type="journal article" date="2012" name="J. Bacteriol.">
        <title>Genome Sequence of Radiation-Resistant Modestobacter marinus Strain BC501, a Representative Actinobacterium That Thrives on Calcareous Stone Surfaces.</title>
        <authorList>
            <person name="Normand P."/>
            <person name="Gury J."/>
            <person name="Pujic P."/>
            <person name="Chouaia B."/>
            <person name="Crotti E."/>
            <person name="Brusetti L."/>
            <person name="Daffonchio D."/>
            <person name="Vacherie B."/>
            <person name="Barbe V."/>
            <person name="Medigue C."/>
            <person name="Calteau A."/>
            <person name="Ghodhbane-Gtari F."/>
            <person name="Essoussi I."/>
            <person name="Nouioui I."/>
            <person name="Abbassi-Ghozzi I."/>
            <person name="Gtari M."/>
        </authorList>
    </citation>
    <scope>NUCLEOTIDE SEQUENCE [LARGE SCALE GENOMIC DNA]</scope>
    <source>
        <strain evidence="5">BC 501</strain>
    </source>
</reference>
<keyword evidence="5" id="KW-1185">Reference proteome</keyword>
<accession>I4EWQ0</accession>
<dbReference type="STRING" id="477641.MODMU_2384"/>
<evidence type="ECO:0000259" key="3">
    <source>
        <dbReference type="Pfam" id="PF13936"/>
    </source>
</evidence>
<dbReference type="KEGG" id="mmar:MODMU_2384"/>
<dbReference type="eggNOG" id="COG2826">
    <property type="taxonomic scope" value="Bacteria"/>
</dbReference>
<protein>
    <submittedName>
        <fullName evidence="4">Transposase, IS30 family</fullName>
    </submittedName>
</protein>
<feature type="region of interest" description="Disordered" evidence="2">
    <location>
        <begin position="211"/>
        <end position="237"/>
    </location>
</feature>
<proteinExistence type="predicted"/>
<dbReference type="PANTHER" id="PTHR10948">
    <property type="entry name" value="TRANSPOSASE"/>
    <property type="match status" value="1"/>
</dbReference>
<sequence>MVSARYLSLEERLQIADLHLDGASMRAIAARLGRAPSTISRELGRNGPVPAAGRARRANYAPYAAHKRAGLRARRPKPFKLEDARLALAVQAKLCLKWSPAQISAHLAGEHGDEAAMRVSHETIYQALFVQGRGQLRTELHRHLRTGRAWRRPHGFSSPTTAKISGMVSISERPAEAADRAVPGHWEGDLILGQHCRSGIATLVERHDSLLPAGAPARRARRPDRPRPVGRSDHDPARAAASLIDLGPGHRAGSTPGHHAGY</sequence>
<dbReference type="AlphaFoldDB" id="I4EWQ0"/>
<dbReference type="GO" id="GO:0004803">
    <property type="term" value="F:transposase activity"/>
    <property type="evidence" value="ECO:0007669"/>
    <property type="project" value="TreeGrafter"/>
</dbReference>
<dbReference type="HOGENOM" id="CLU_035706_9_0_11"/>
<dbReference type="Proteomes" id="UP000006461">
    <property type="component" value="Chromosome"/>
</dbReference>
<dbReference type="Pfam" id="PF13936">
    <property type="entry name" value="HTH_38"/>
    <property type="match status" value="1"/>
</dbReference>
<gene>
    <name evidence="4" type="ordered locus">MODMU_2384</name>
</gene>
<evidence type="ECO:0000256" key="1">
    <source>
        <dbReference type="ARBA" id="ARBA00023172"/>
    </source>
</evidence>